<dbReference type="Proteomes" id="UP000770015">
    <property type="component" value="Unassembled WGS sequence"/>
</dbReference>
<name>A0A9P9AAR8_9PEZI</name>
<sequence>MIAYRKARPLLSSPEAALRVFLFSRFCHPAHPHMFYFARPKRFDVICALIALLQVVSAKVELGNSVFNPVIGEEFEIVWLEADGPVTLHLVRGPSTHLSLEAVIAGTYHGLVATVQALPDKVGRLIDSLDSGIRGSDQYIWRVPTDLPSAEDYRVYITDGITENWSLEFALTGTGTVVS</sequence>
<dbReference type="PANTHER" id="PTHR40633:SF1">
    <property type="entry name" value="GPI ANCHORED SERINE-THREONINE RICH PROTEIN (AFU_ORTHOLOGUE AFUA_1G03630)"/>
    <property type="match status" value="1"/>
</dbReference>
<reference evidence="1" key="1">
    <citation type="journal article" date="2021" name="Nat. Commun.">
        <title>Genetic determinants of endophytism in the Arabidopsis root mycobiome.</title>
        <authorList>
            <person name="Mesny F."/>
            <person name="Miyauchi S."/>
            <person name="Thiergart T."/>
            <person name="Pickel B."/>
            <person name="Atanasova L."/>
            <person name="Karlsson M."/>
            <person name="Huettel B."/>
            <person name="Barry K.W."/>
            <person name="Haridas S."/>
            <person name="Chen C."/>
            <person name="Bauer D."/>
            <person name="Andreopoulos W."/>
            <person name="Pangilinan J."/>
            <person name="LaButti K."/>
            <person name="Riley R."/>
            <person name="Lipzen A."/>
            <person name="Clum A."/>
            <person name="Drula E."/>
            <person name="Henrissat B."/>
            <person name="Kohler A."/>
            <person name="Grigoriev I.V."/>
            <person name="Martin F.M."/>
            <person name="Hacquard S."/>
        </authorList>
    </citation>
    <scope>NUCLEOTIDE SEQUENCE</scope>
    <source>
        <strain evidence="1">MPI-SDFR-AT-0117</strain>
    </source>
</reference>
<dbReference type="InterPro" id="IPR052982">
    <property type="entry name" value="SRP1/TIP1-like"/>
</dbReference>
<gene>
    <name evidence="1" type="ORF">F5X68DRAFT_16358</name>
</gene>
<accession>A0A9P9AAR8</accession>
<dbReference type="EMBL" id="JAGSXJ010000014">
    <property type="protein sequence ID" value="KAH6685682.1"/>
    <property type="molecule type" value="Genomic_DNA"/>
</dbReference>
<comment type="caution">
    <text evidence="1">The sequence shown here is derived from an EMBL/GenBank/DDBJ whole genome shotgun (WGS) entry which is preliminary data.</text>
</comment>
<proteinExistence type="predicted"/>
<evidence type="ECO:0000313" key="2">
    <source>
        <dbReference type="Proteomes" id="UP000770015"/>
    </source>
</evidence>
<keyword evidence="2" id="KW-1185">Reference proteome</keyword>
<organism evidence="1 2">
    <name type="scientific">Plectosphaerella plurivora</name>
    <dbReference type="NCBI Taxonomy" id="936078"/>
    <lineage>
        <taxon>Eukaryota</taxon>
        <taxon>Fungi</taxon>
        <taxon>Dikarya</taxon>
        <taxon>Ascomycota</taxon>
        <taxon>Pezizomycotina</taxon>
        <taxon>Sordariomycetes</taxon>
        <taxon>Hypocreomycetidae</taxon>
        <taxon>Glomerellales</taxon>
        <taxon>Plectosphaerellaceae</taxon>
        <taxon>Plectosphaerella</taxon>
    </lineage>
</organism>
<evidence type="ECO:0000313" key="1">
    <source>
        <dbReference type="EMBL" id="KAH6685682.1"/>
    </source>
</evidence>
<dbReference type="PANTHER" id="PTHR40633">
    <property type="entry name" value="MATRIX PROTEIN, PUTATIVE (AFU_ORTHOLOGUE AFUA_8G05410)-RELATED"/>
    <property type="match status" value="1"/>
</dbReference>
<protein>
    <submittedName>
        <fullName evidence="1">Uncharacterized protein</fullName>
    </submittedName>
</protein>
<dbReference type="OrthoDB" id="5589325at2759"/>
<dbReference type="AlphaFoldDB" id="A0A9P9AAR8"/>